<evidence type="ECO:0008006" key="6">
    <source>
        <dbReference type="Google" id="ProtNLM"/>
    </source>
</evidence>
<name>A0A8S1RMB8_9CILI</name>
<proteinExistence type="predicted"/>
<feature type="repeat" description="TPR" evidence="3">
    <location>
        <begin position="519"/>
        <end position="552"/>
    </location>
</feature>
<evidence type="ECO:0000256" key="1">
    <source>
        <dbReference type="ARBA" id="ARBA00022737"/>
    </source>
</evidence>
<dbReference type="Pfam" id="PF13181">
    <property type="entry name" value="TPR_8"/>
    <property type="match status" value="3"/>
</dbReference>
<reference evidence="4" key="1">
    <citation type="submission" date="2021-01" db="EMBL/GenBank/DDBJ databases">
        <authorList>
            <consortium name="Genoscope - CEA"/>
            <person name="William W."/>
        </authorList>
    </citation>
    <scope>NUCLEOTIDE SEQUENCE</scope>
</reference>
<dbReference type="OrthoDB" id="10263032at2759"/>
<dbReference type="Proteomes" id="UP000692954">
    <property type="component" value="Unassembled WGS sequence"/>
</dbReference>
<dbReference type="Pfam" id="PF07719">
    <property type="entry name" value="TPR_2"/>
    <property type="match status" value="1"/>
</dbReference>
<dbReference type="InterPro" id="IPR019734">
    <property type="entry name" value="TPR_rpt"/>
</dbReference>
<evidence type="ECO:0000313" key="5">
    <source>
        <dbReference type="Proteomes" id="UP000692954"/>
    </source>
</evidence>
<accession>A0A8S1RMB8</accession>
<evidence type="ECO:0000256" key="3">
    <source>
        <dbReference type="PROSITE-ProRule" id="PRU00339"/>
    </source>
</evidence>
<feature type="repeat" description="TPR" evidence="3">
    <location>
        <begin position="68"/>
        <end position="101"/>
    </location>
</feature>
<evidence type="ECO:0000256" key="2">
    <source>
        <dbReference type="ARBA" id="ARBA00022803"/>
    </source>
</evidence>
<protein>
    <recommendedName>
        <fullName evidence="6">Tetratricopeptide repeat protein</fullName>
    </recommendedName>
</protein>
<dbReference type="EMBL" id="CAJJDN010000181">
    <property type="protein sequence ID" value="CAD8127955.1"/>
    <property type="molecule type" value="Genomic_DNA"/>
</dbReference>
<feature type="repeat" description="TPR" evidence="3">
    <location>
        <begin position="485"/>
        <end position="518"/>
    </location>
</feature>
<dbReference type="InterPro" id="IPR051685">
    <property type="entry name" value="Ycf3/AcsC/BcsC/TPR_MFPF"/>
</dbReference>
<dbReference type="AlphaFoldDB" id="A0A8S1RMB8"/>
<keyword evidence="2 3" id="KW-0802">TPR repeat</keyword>
<comment type="caution">
    <text evidence="4">The sequence shown here is derived from an EMBL/GenBank/DDBJ whole genome shotgun (WGS) entry which is preliminary data.</text>
</comment>
<keyword evidence="5" id="KW-1185">Reference proteome</keyword>
<evidence type="ECO:0000313" key="4">
    <source>
        <dbReference type="EMBL" id="CAD8127955.1"/>
    </source>
</evidence>
<dbReference type="PANTHER" id="PTHR44943">
    <property type="entry name" value="CELLULOSE SYNTHASE OPERON PROTEIN C"/>
    <property type="match status" value="1"/>
</dbReference>
<dbReference type="InterPro" id="IPR013105">
    <property type="entry name" value="TPR_2"/>
</dbReference>
<dbReference type="PANTHER" id="PTHR44943:SF4">
    <property type="entry name" value="TPR REPEAT-CONTAINING PROTEIN MJ0798"/>
    <property type="match status" value="1"/>
</dbReference>
<gene>
    <name evidence="4" type="ORF">PSON_ATCC_30995.1.T1810082</name>
</gene>
<dbReference type="PROSITE" id="PS50005">
    <property type="entry name" value="TPR"/>
    <property type="match status" value="3"/>
</dbReference>
<organism evidence="4 5">
    <name type="scientific">Paramecium sonneborni</name>
    <dbReference type="NCBI Taxonomy" id="65129"/>
    <lineage>
        <taxon>Eukaryota</taxon>
        <taxon>Sar</taxon>
        <taxon>Alveolata</taxon>
        <taxon>Ciliophora</taxon>
        <taxon>Intramacronucleata</taxon>
        <taxon>Oligohymenophorea</taxon>
        <taxon>Peniculida</taxon>
        <taxon>Parameciidae</taxon>
        <taxon>Paramecium</taxon>
    </lineage>
</organism>
<dbReference type="SMART" id="SM00028">
    <property type="entry name" value="TPR"/>
    <property type="match status" value="8"/>
</dbReference>
<keyword evidence="1" id="KW-0677">Repeat</keyword>
<sequence length="570" mass="68118">MNMQQNYSLDVQCFNCAVNLDPLDADYLIDKSANQFLLFEVIILKDLNHFEEALQCIDQAIHLDSKNDLFFYYKGCVLFQKKQYQEALFEFNHAISLNPKIVLYYSWKGNYGISLQAMILIKLELFEEADSFCNQVLSSGLQDAQFYQMKGDLKQIFSYNFKKIESIQETLEVQDHAIQLDPDYHNYQHKAIILMYMGRSEESLKIQYSVIQMNPENSQSHWIDVRFIVQKKLYNFLILLLQKILKKLNIIQKKAIRVQNLIADTLYDMNRFEEALQSCNLAILNDPENSLYFYIKGMILYEMKQYREALICQNQAIQNNSQESKYYFLKGNVNFYFEQKHWRKLQKKVQIFINLKQKYYIKSSVMKNLRKRQKLQFNQIQKIYLQKGQLINQFQGLTLKGLNRFEEALDQYGYAQYINPEEPQIYFFKAATLQGRNRYRKLQKIMILQFKKIQKTLNIILRKKALLSYDFAQMIDQNNLKIYLQKGQYFLAFCFMKLDHVKEAISEIDKAIYLDPQSSILYQFKATVFDSQNQYDEALLFYDQAILNDPEELKNYYFQKFFSIEQLINQ</sequence>
<dbReference type="Pfam" id="PF13176">
    <property type="entry name" value="TPR_7"/>
    <property type="match status" value="1"/>
</dbReference>